<dbReference type="eggNOG" id="COG4678">
    <property type="taxonomic scope" value="Bacteria"/>
</dbReference>
<feature type="region of interest" description="Disordered" evidence="1">
    <location>
        <begin position="34"/>
        <end position="56"/>
    </location>
</feature>
<evidence type="ECO:0000313" key="3">
    <source>
        <dbReference type="Proteomes" id="UP000017813"/>
    </source>
</evidence>
<evidence type="ECO:0008006" key="4">
    <source>
        <dbReference type="Google" id="ProtNLM"/>
    </source>
</evidence>
<gene>
    <name evidence="2" type="ORF">HMPREF9021_01972</name>
</gene>
<reference evidence="2 3" key="2">
    <citation type="submission" date="2011-10" db="EMBL/GenBank/DDBJ databases">
        <title>The Genome Sequence of Simonsiella muelleri ATCC 29453.</title>
        <authorList>
            <consortium name="The Broad Institute Genome Sequencing Platform"/>
            <consortium name="The Broad Institute Genome Sequencing Center for Infectious Disease"/>
            <person name="Earl A."/>
            <person name="Ward D."/>
            <person name="Feldgarden M."/>
            <person name="Gevers D."/>
            <person name="Izard J."/>
            <person name="Baranova O.V."/>
            <person name="Blanton J.M."/>
            <person name="Tanner A.C."/>
            <person name="Dewhirst F."/>
            <person name="Young S.K."/>
            <person name="Zeng Q."/>
            <person name="Gargeya S."/>
            <person name="Fitzgerald M."/>
            <person name="Haas B."/>
            <person name="Abouelleil A."/>
            <person name="Alvarado L."/>
            <person name="Arachchi H.M."/>
            <person name="Berlin A."/>
            <person name="Brown A."/>
            <person name="Chapman S.B."/>
            <person name="Chen Z."/>
            <person name="Dunbar C."/>
            <person name="Freedman E."/>
            <person name="Gearin G."/>
            <person name="Goldberg J."/>
            <person name="Griggs A."/>
            <person name="Gujja S."/>
            <person name="Heiman D."/>
            <person name="Howarth C."/>
            <person name="Larson L."/>
            <person name="Lui A."/>
            <person name="MacDonald P.J.P."/>
            <person name="Montmayeur A."/>
            <person name="Murphy C."/>
            <person name="Neiman D."/>
            <person name="Pearson M."/>
            <person name="Priest M."/>
            <person name="Roberts A."/>
            <person name="Saif S."/>
            <person name="Shea T."/>
            <person name="Shenoy N."/>
            <person name="Sisk P."/>
            <person name="Stolte C."/>
            <person name="Sykes S."/>
            <person name="Wortman J."/>
            <person name="Nusbaum C."/>
            <person name="Birren B."/>
        </authorList>
    </citation>
    <scope>NUCLEOTIDE SEQUENCE [LARGE SCALE GENOMIC DNA]</scope>
    <source>
        <strain evidence="2 3">ATCC 29453</strain>
    </source>
</reference>
<evidence type="ECO:0000313" key="2">
    <source>
        <dbReference type="EMBL" id="EFG30203.2"/>
    </source>
</evidence>
<dbReference type="Proteomes" id="UP000017813">
    <property type="component" value="Unassembled WGS sequence"/>
</dbReference>
<reference evidence="2 3" key="1">
    <citation type="submission" date="2010-03" db="EMBL/GenBank/DDBJ databases">
        <authorList>
            <consortium name="The Broad Institute Genome Sequencing Platform"/>
            <person name="Ward D."/>
            <person name="Earl A."/>
            <person name="Feldgarden M."/>
            <person name="Gevers D."/>
            <person name="Young S."/>
            <person name="Zeng Q."/>
            <person name="Koehrsen M."/>
            <person name="Alvarado L."/>
            <person name="Berlin A.M."/>
            <person name="Borenstein D."/>
            <person name="Chapman S.B."/>
            <person name="Chen Z."/>
            <person name="Engels R."/>
            <person name="Freedman E."/>
            <person name="Gellesch M."/>
            <person name="Goldberg J."/>
            <person name="Griggs A."/>
            <person name="Gujja S."/>
            <person name="Heilman E.R."/>
            <person name="Heiman D.I."/>
            <person name="Hepburn T.A."/>
            <person name="Howarth C."/>
            <person name="Jen D."/>
            <person name="Larson L."/>
            <person name="Mehta T."/>
            <person name="Park D."/>
            <person name="Pearson M."/>
            <person name="Richards J."/>
            <person name="Roberts A."/>
            <person name="Saif S."/>
            <person name="Shea T.D."/>
            <person name="Shenoy N."/>
            <person name="Sisk P."/>
            <person name="Stolte C."/>
            <person name="Sykes S.N."/>
            <person name="Walk T."/>
            <person name="White J."/>
            <person name="Yandava C."/>
            <person name="Izard J."/>
            <person name="Baranova O.V."/>
            <person name="Blanton J.M."/>
            <person name="Tanner A.C."/>
            <person name="Dewhirst F."/>
            <person name="Haas B."/>
            <person name="Nusbaum C."/>
            <person name="Birren B."/>
        </authorList>
    </citation>
    <scope>NUCLEOTIDE SEQUENCE [LARGE SCALE GENOMIC DNA]</scope>
    <source>
        <strain evidence="2 3">ATCC 29453</strain>
    </source>
</reference>
<dbReference type="HOGENOM" id="CLU_299738_0_0_4"/>
<dbReference type="STRING" id="641147.HMPREF9021_01972"/>
<protein>
    <recommendedName>
        <fullName evidence="4">Phage tail lysozyme domain-containing protein</fullName>
    </recommendedName>
</protein>
<feature type="region of interest" description="Disordered" evidence="1">
    <location>
        <begin position="77"/>
        <end position="97"/>
    </location>
</feature>
<sequence>MNEIKHDEDGFLLPEKNKQNIEQILENTEKLLQQSRLPRKARNNTVQPNASKPPKATIHQAVKQPENTAKAVAKAITQTQQSPRANPIQKREQKDRSTALREAKIQTELLTKIASGQSQSKNNGLFSLLGLGGGLAKGLFKSPFNFLRGGKNAMMRGVNGRFLPKGTEKIGRFGKMGRIARGFAKGGLAAALFGLLDGVSVENSNMSRADKNKTHVKNLAVGAGGVGGALAGAAIGSIVPVVGTTIGAILGGFGGAALMETWTEKLDDAIDPELSKKMFGSWKGLTNILSTKWTGLTSGFSMRLNEFSDSLNTMAAHVWNDLMPSSITTYFENLNSWGKASWDNFSKSASNWFESIKKVAAPVVENLQNAGAATVDWTKEKIQTAAETFGVVTEAEKERREKIVKNIDLSIETVKNSGSLNEEQKKSAIAQYQKIKENILATGNVDGTQTTLQQAGGSVQAAGAAAIDWTKEKVQDIKQSALSLIGYDMTKKYANTGYVFGGNDLNRGIDCSHWTFQIQKMETKELSRMTGRKFEEPIYRTSEGQIKYYSDKYGVVTDQRDKGGIDFGKIKAGMLIGQHKFSNHYQGNGGVKINGYGHTRYNHIAKVIMGQDGQLYVSESQGGGKRKGVTLTSLEKWFSFRQKRGDNLTVVNPYGSDIDLLNGSVGAVANAAAGRAAQAAQNVIQSGVESVIPSADAANLPVGGKGIKDFITKGESFRKGWSPYDVGNKVIGVYANGKTRYGYSEEKLSQLTIREVMKLQEQKRVFAAGRYQIIPKTLIEAVNGTGTSLDAKFDAQTQEALANYLLTKKRAKIANYIRTGQGFDAAALGMAQEWASVPLLQSATRTSKGVVYHMTRGQSFYSGNGTDKAHHKPEDLEKALTQAHNRYDLALKNGANDVQAMDYALSGLSSSSSNQMVATTSAVKISIPLKAKINPPKTRIDMPKVAPVATKPISPTLEFAKMMGKQIFSNIAHQSNSTSRTVSHQRIAHNASGGIMDGQN</sequence>
<dbReference type="SUPFAM" id="SSF53955">
    <property type="entry name" value="Lysozyme-like"/>
    <property type="match status" value="1"/>
</dbReference>
<comment type="caution">
    <text evidence="2">The sequence shown here is derived from an EMBL/GenBank/DDBJ whole genome shotgun (WGS) entry which is preliminary data.</text>
</comment>
<name>V9HL57_9NEIS</name>
<organism evidence="2 3">
    <name type="scientific">Simonsiella muelleri ATCC 29453</name>
    <dbReference type="NCBI Taxonomy" id="641147"/>
    <lineage>
        <taxon>Bacteria</taxon>
        <taxon>Pseudomonadati</taxon>
        <taxon>Pseudomonadota</taxon>
        <taxon>Betaproteobacteria</taxon>
        <taxon>Neisseriales</taxon>
        <taxon>Neisseriaceae</taxon>
        <taxon>Simonsiella</taxon>
    </lineage>
</organism>
<dbReference type="AlphaFoldDB" id="V9HL57"/>
<dbReference type="OrthoDB" id="5395100at2"/>
<dbReference type="RefSeq" id="WP_002642222.1">
    <property type="nucleotide sequence ID" value="NZ_CP019448.1"/>
</dbReference>
<dbReference type="EMBL" id="ADCY02000040">
    <property type="protein sequence ID" value="EFG30203.2"/>
    <property type="molecule type" value="Genomic_DNA"/>
</dbReference>
<dbReference type="InterPro" id="IPR023346">
    <property type="entry name" value="Lysozyme-like_dom_sf"/>
</dbReference>
<dbReference type="KEGG" id="smur:BWP33_08555"/>
<accession>V9HL57</accession>
<proteinExistence type="predicted"/>
<dbReference type="Gene3D" id="1.10.530.10">
    <property type="match status" value="1"/>
</dbReference>
<evidence type="ECO:0000256" key="1">
    <source>
        <dbReference type="SAM" id="MobiDB-lite"/>
    </source>
</evidence>
<keyword evidence="3" id="KW-1185">Reference proteome</keyword>